<dbReference type="Pfam" id="PF00155">
    <property type="entry name" value="Aminotran_1_2"/>
    <property type="match status" value="1"/>
</dbReference>
<comment type="pathway">
    <text evidence="3">Cofactor biosynthesis; adenosylcobalamin biosynthesis.</text>
</comment>
<keyword evidence="6" id="KW-0663">Pyridoxal phosphate</keyword>
<evidence type="ECO:0000256" key="3">
    <source>
        <dbReference type="ARBA" id="ARBA00004953"/>
    </source>
</evidence>
<evidence type="ECO:0000256" key="4">
    <source>
        <dbReference type="ARBA" id="ARBA00012285"/>
    </source>
</evidence>
<reference evidence="11 12" key="1">
    <citation type="journal article" date="2012" name="J. Bacteriol.">
        <title>Draft Genome Sequence of Mesorhizobium alhagi CCNWXJ12-2T, a Novel Salt-Resistant Species Isolated from the Desert of Northwestern China.</title>
        <authorList>
            <person name="Zhou M."/>
            <person name="Chen W."/>
            <person name="Chen H."/>
            <person name="Wei G."/>
        </authorList>
    </citation>
    <scope>NUCLEOTIDE SEQUENCE [LARGE SCALE GENOMIC DNA]</scope>
    <source>
        <strain evidence="11 12">CCNWXJ12-2</strain>
    </source>
</reference>
<name>H0HT45_9HYPH</name>
<dbReference type="InterPro" id="IPR015424">
    <property type="entry name" value="PyrdxlP-dep_Trfase"/>
</dbReference>
<dbReference type="GO" id="GO:0030170">
    <property type="term" value="F:pyridoxal phosphate binding"/>
    <property type="evidence" value="ECO:0007669"/>
    <property type="project" value="InterPro"/>
</dbReference>
<dbReference type="EC" id="4.1.1.81" evidence="4"/>
<comment type="function">
    <text evidence="2">Decarboxylates L-threonine-O-3-phosphate to yield (R)-1-amino-2-propanol O-2-phosphate, the precursor for the linkage between the nucleotide loop and the corrin ring in cobalamin.</text>
</comment>
<evidence type="ECO:0000256" key="2">
    <source>
        <dbReference type="ARBA" id="ARBA00003444"/>
    </source>
</evidence>
<evidence type="ECO:0000313" key="11">
    <source>
        <dbReference type="EMBL" id="EHK56091.1"/>
    </source>
</evidence>
<keyword evidence="5" id="KW-0169">Cobalamin biosynthesis</keyword>
<dbReference type="GO" id="GO:0009236">
    <property type="term" value="P:cobalamin biosynthetic process"/>
    <property type="evidence" value="ECO:0007669"/>
    <property type="project" value="UniProtKB-UniPathway"/>
</dbReference>
<proteinExistence type="predicted"/>
<evidence type="ECO:0000256" key="5">
    <source>
        <dbReference type="ARBA" id="ARBA00022573"/>
    </source>
</evidence>
<dbReference type="CDD" id="cd00609">
    <property type="entry name" value="AAT_like"/>
    <property type="match status" value="1"/>
</dbReference>
<evidence type="ECO:0000256" key="8">
    <source>
        <dbReference type="ARBA" id="ARBA00029996"/>
    </source>
</evidence>
<dbReference type="UniPathway" id="UPA00148"/>
<organism evidence="11 12">
    <name type="scientific">Mesorhizobium alhagi CCNWXJ12-2</name>
    <dbReference type="NCBI Taxonomy" id="1107882"/>
    <lineage>
        <taxon>Bacteria</taxon>
        <taxon>Pseudomonadati</taxon>
        <taxon>Pseudomonadota</taxon>
        <taxon>Alphaproteobacteria</taxon>
        <taxon>Hyphomicrobiales</taxon>
        <taxon>Phyllobacteriaceae</taxon>
        <taxon>Allomesorhizobium</taxon>
    </lineage>
</organism>
<dbReference type="PANTHER" id="PTHR42885">
    <property type="entry name" value="HISTIDINOL-PHOSPHATE AMINOTRANSFERASE-RELATED"/>
    <property type="match status" value="1"/>
</dbReference>
<dbReference type="NCBIfam" id="TIGR01140">
    <property type="entry name" value="L_thr_O3P_dcar"/>
    <property type="match status" value="1"/>
</dbReference>
<dbReference type="AlphaFoldDB" id="H0HT45"/>
<sequence length="353" mass="37579">MALLEREKGAAVTDHGGSLGRARALFPQAPEPWVDLSTGINPHSYPLFELPATALSRLPEPARVRDLNAVAAAAYGSPSALNMAAAPGTQILLPRVASLVAPGRALVLGPTYAEHARAAALAGHSVSEVSDVFALAGADLAIIVNPNNPDGRVVERETLLDLACTLHDKGGLLVVDEAFMDVGPREHSVAGDVGQGGLVVLKSFGKFFGLAGLRLGFAIAAEPVAQRLEAEFGPWAVAGPALEYGVRALGDHAWQDEMRKRLQSEAARLDVMLHHFHIQVTGGTALFRYVEIADASELFAWLGAHGILIRNFSWSATALRFGLPGGEAEWIRLERALQGWAQQRVSDHRKAIS</sequence>
<dbReference type="OrthoDB" id="9799304at2"/>
<dbReference type="InterPro" id="IPR005860">
    <property type="entry name" value="CobD"/>
</dbReference>
<dbReference type="InterPro" id="IPR015421">
    <property type="entry name" value="PyrdxlP-dep_Trfase_major"/>
</dbReference>
<dbReference type="RefSeq" id="WP_008836955.1">
    <property type="nucleotide sequence ID" value="NZ_AHAM01000136.1"/>
</dbReference>
<dbReference type="PANTHER" id="PTHR42885:SF1">
    <property type="entry name" value="THREONINE-PHOSPHATE DECARBOXYLASE"/>
    <property type="match status" value="1"/>
</dbReference>
<dbReference type="SUPFAM" id="SSF53383">
    <property type="entry name" value="PLP-dependent transferases"/>
    <property type="match status" value="1"/>
</dbReference>
<evidence type="ECO:0000256" key="9">
    <source>
        <dbReference type="ARBA" id="ARBA00048531"/>
    </source>
</evidence>
<keyword evidence="7" id="KW-0456">Lyase</keyword>
<dbReference type="Gene3D" id="3.90.1150.10">
    <property type="entry name" value="Aspartate Aminotransferase, domain 1"/>
    <property type="match status" value="1"/>
</dbReference>
<feature type="domain" description="Aminotransferase class I/classII large" evidence="10">
    <location>
        <begin position="103"/>
        <end position="323"/>
    </location>
</feature>
<dbReference type="PATRIC" id="fig|1107882.3.peg.3252"/>
<dbReference type="PROSITE" id="PS00105">
    <property type="entry name" value="AA_TRANSFER_CLASS_1"/>
    <property type="match status" value="1"/>
</dbReference>
<dbReference type="InterPro" id="IPR004838">
    <property type="entry name" value="NHTrfase_class1_PyrdxlP-BS"/>
</dbReference>
<evidence type="ECO:0000256" key="7">
    <source>
        <dbReference type="ARBA" id="ARBA00023239"/>
    </source>
</evidence>
<evidence type="ECO:0000256" key="6">
    <source>
        <dbReference type="ARBA" id="ARBA00022898"/>
    </source>
</evidence>
<dbReference type="InterPro" id="IPR004839">
    <property type="entry name" value="Aminotransferase_I/II_large"/>
</dbReference>
<comment type="cofactor">
    <cofactor evidence="1">
        <name>pyridoxal 5'-phosphate</name>
        <dbReference type="ChEBI" id="CHEBI:597326"/>
    </cofactor>
</comment>
<keyword evidence="12" id="KW-1185">Reference proteome</keyword>
<comment type="catalytic activity">
    <reaction evidence="9">
        <text>O-phospho-L-threonine + H(+) = (R)-1-aminopropan-2-yl phosphate + CO2</text>
        <dbReference type="Rhea" id="RHEA:11492"/>
        <dbReference type="ChEBI" id="CHEBI:15378"/>
        <dbReference type="ChEBI" id="CHEBI:16526"/>
        <dbReference type="ChEBI" id="CHEBI:58563"/>
        <dbReference type="ChEBI" id="CHEBI:58675"/>
        <dbReference type="EC" id="4.1.1.81"/>
    </reaction>
</comment>
<gene>
    <name evidence="11" type="ORF">MAXJ12_16681</name>
</gene>
<evidence type="ECO:0000313" key="12">
    <source>
        <dbReference type="Proteomes" id="UP000003250"/>
    </source>
</evidence>
<dbReference type="EMBL" id="AHAM01000136">
    <property type="protein sequence ID" value="EHK56091.1"/>
    <property type="molecule type" value="Genomic_DNA"/>
</dbReference>
<dbReference type="Proteomes" id="UP000003250">
    <property type="component" value="Unassembled WGS sequence"/>
</dbReference>
<evidence type="ECO:0000259" key="10">
    <source>
        <dbReference type="Pfam" id="PF00155"/>
    </source>
</evidence>
<dbReference type="InterPro" id="IPR015422">
    <property type="entry name" value="PyrdxlP-dep_Trfase_small"/>
</dbReference>
<accession>H0HT45</accession>
<dbReference type="Gene3D" id="3.40.640.10">
    <property type="entry name" value="Type I PLP-dependent aspartate aminotransferase-like (Major domain)"/>
    <property type="match status" value="1"/>
</dbReference>
<protein>
    <recommendedName>
        <fullName evidence="4">threonine-phosphate decarboxylase</fullName>
        <ecNumber evidence="4">4.1.1.81</ecNumber>
    </recommendedName>
    <alternativeName>
        <fullName evidence="8">L-threonine-O-3-phosphate decarboxylase</fullName>
    </alternativeName>
</protein>
<evidence type="ECO:0000256" key="1">
    <source>
        <dbReference type="ARBA" id="ARBA00001933"/>
    </source>
</evidence>
<dbReference type="GO" id="GO:0048472">
    <property type="term" value="F:threonine-phosphate decarboxylase activity"/>
    <property type="evidence" value="ECO:0007669"/>
    <property type="project" value="UniProtKB-EC"/>
</dbReference>